<evidence type="ECO:0000313" key="3">
    <source>
        <dbReference type="Proteomes" id="UP000435187"/>
    </source>
</evidence>
<sequence length="359" mass="41252">MNKSGLAAFFLGFIPGFGHIYWGHKIRGVLYTLAFAGTLLLAFYMVIFGFDPYHDTFFMLAFLAFMIWGINMMDITITLFIAKVHNGTNESSSETHHLKETSNERVTTMLLSVIPGMGHFYLGLSYRGLTILAAFFGVIIMVFFISFLTSAVFLIFLLALPIIWIYSMFDIIQLLNQKQAGKELEDRTIMDDFNRMHDNEKKSKMIATILSIFPGAGHLYLGLQKRGIQLMASFLFSIYILDVLNLSLFLFLIPLIWFFSFFDALQLANRFEYEVLKDVPIIKYLGSYQKWIGIALIILGLFYLLDSVLMPVFASYLEELFHINFRRLYYQYFQVTVISLLLIGAGILLAINQKKAKNK</sequence>
<protein>
    <recommendedName>
        <fullName evidence="4">Multi-TM2 domain-containing protein</fullName>
    </recommendedName>
</protein>
<gene>
    <name evidence="2" type="ORF">GH885_09410</name>
</gene>
<feature type="transmembrane region" description="Helical" evidence="1">
    <location>
        <begin position="153"/>
        <end position="172"/>
    </location>
</feature>
<dbReference type="EMBL" id="WJEE01000017">
    <property type="protein sequence ID" value="MRI66567.1"/>
    <property type="molecule type" value="Genomic_DNA"/>
</dbReference>
<feature type="transmembrane region" description="Helical" evidence="1">
    <location>
        <begin position="329"/>
        <end position="351"/>
    </location>
</feature>
<feature type="transmembrane region" description="Helical" evidence="1">
    <location>
        <begin position="129"/>
        <end position="147"/>
    </location>
</feature>
<dbReference type="Proteomes" id="UP000435187">
    <property type="component" value="Unassembled WGS sequence"/>
</dbReference>
<name>A0A6N7QWS4_9BACI</name>
<feature type="transmembrane region" description="Helical" evidence="1">
    <location>
        <begin position="57"/>
        <end position="82"/>
    </location>
</feature>
<evidence type="ECO:0008006" key="4">
    <source>
        <dbReference type="Google" id="ProtNLM"/>
    </source>
</evidence>
<organism evidence="2 3">
    <name type="scientific">Gracilibacillus thailandensis</name>
    <dbReference type="NCBI Taxonomy" id="563735"/>
    <lineage>
        <taxon>Bacteria</taxon>
        <taxon>Bacillati</taxon>
        <taxon>Bacillota</taxon>
        <taxon>Bacilli</taxon>
        <taxon>Bacillales</taxon>
        <taxon>Bacillaceae</taxon>
        <taxon>Gracilibacillus</taxon>
    </lineage>
</organism>
<dbReference type="AlphaFoldDB" id="A0A6N7QWS4"/>
<evidence type="ECO:0000313" key="2">
    <source>
        <dbReference type="EMBL" id="MRI66567.1"/>
    </source>
</evidence>
<feature type="transmembrane region" description="Helical" evidence="1">
    <location>
        <begin position="291"/>
        <end position="317"/>
    </location>
</feature>
<keyword evidence="3" id="KW-1185">Reference proteome</keyword>
<accession>A0A6N7QWS4</accession>
<keyword evidence="1" id="KW-0812">Transmembrane</keyword>
<feature type="transmembrane region" description="Helical" evidence="1">
    <location>
        <begin position="235"/>
        <end position="262"/>
    </location>
</feature>
<comment type="caution">
    <text evidence="2">The sequence shown here is derived from an EMBL/GenBank/DDBJ whole genome shotgun (WGS) entry which is preliminary data.</text>
</comment>
<feature type="transmembrane region" description="Helical" evidence="1">
    <location>
        <begin position="28"/>
        <end position="50"/>
    </location>
</feature>
<proteinExistence type="predicted"/>
<dbReference type="RefSeq" id="WP_153835257.1">
    <property type="nucleotide sequence ID" value="NZ_JBHUMW010000029.1"/>
</dbReference>
<evidence type="ECO:0000256" key="1">
    <source>
        <dbReference type="SAM" id="Phobius"/>
    </source>
</evidence>
<keyword evidence="1" id="KW-0472">Membrane</keyword>
<feature type="transmembrane region" description="Helical" evidence="1">
    <location>
        <begin position="205"/>
        <end position="223"/>
    </location>
</feature>
<reference evidence="2 3" key="1">
    <citation type="submission" date="2019-10" db="EMBL/GenBank/DDBJ databases">
        <title>Gracilibacillus salitolerans sp. nov., a moderate halophile isolated from a saline soil in northwest China.</title>
        <authorList>
            <person name="Gan L."/>
        </authorList>
    </citation>
    <scope>NUCLEOTIDE SEQUENCE [LARGE SCALE GENOMIC DNA]</scope>
    <source>
        <strain evidence="2 3">TP2-8</strain>
    </source>
</reference>
<keyword evidence="1" id="KW-1133">Transmembrane helix</keyword>